<evidence type="ECO:0000313" key="16">
    <source>
        <dbReference type="EMBL" id="KAK7036078.1"/>
    </source>
</evidence>
<dbReference type="EMBL" id="JAWWNJ010000019">
    <property type="protein sequence ID" value="KAK7036078.1"/>
    <property type="molecule type" value="Genomic_DNA"/>
</dbReference>
<evidence type="ECO:0000256" key="11">
    <source>
        <dbReference type="ARBA" id="ARBA00023033"/>
    </source>
</evidence>
<dbReference type="GO" id="GO:0016705">
    <property type="term" value="F:oxidoreductase activity, acting on paired donors, with incorporation or reduction of molecular oxygen"/>
    <property type="evidence" value="ECO:0007669"/>
    <property type="project" value="InterPro"/>
</dbReference>
<dbReference type="GO" id="GO:0016020">
    <property type="term" value="C:membrane"/>
    <property type="evidence" value="ECO:0007669"/>
    <property type="project" value="UniProtKB-SubCell"/>
</dbReference>
<evidence type="ECO:0000256" key="8">
    <source>
        <dbReference type="ARBA" id="ARBA00022989"/>
    </source>
</evidence>
<dbReference type="Gene3D" id="1.10.630.10">
    <property type="entry name" value="Cytochrome P450"/>
    <property type="match status" value="1"/>
</dbReference>
<comment type="subcellular location">
    <subcellularLocation>
        <location evidence="2">Membrane</location>
        <topology evidence="2">Single-pass membrane protein</topology>
    </subcellularLocation>
</comment>
<evidence type="ECO:0000256" key="7">
    <source>
        <dbReference type="ARBA" id="ARBA00022723"/>
    </source>
</evidence>
<dbReference type="InterPro" id="IPR050364">
    <property type="entry name" value="Cytochrome_P450_fung"/>
</dbReference>
<gene>
    <name evidence="16" type="ORF">R3P38DRAFT_2910477</name>
</gene>
<comment type="cofactor">
    <cofactor evidence="1 14">
        <name>heme</name>
        <dbReference type="ChEBI" id="CHEBI:30413"/>
    </cofactor>
</comment>
<dbReference type="PRINTS" id="PR00463">
    <property type="entry name" value="EP450I"/>
</dbReference>
<dbReference type="SUPFAM" id="SSF48264">
    <property type="entry name" value="Cytochrome P450"/>
    <property type="match status" value="1"/>
</dbReference>
<keyword evidence="10 14" id="KW-0408">Iron</keyword>
<dbReference type="GO" id="GO:0005506">
    <property type="term" value="F:iron ion binding"/>
    <property type="evidence" value="ECO:0007669"/>
    <property type="project" value="InterPro"/>
</dbReference>
<evidence type="ECO:0000313" key="17">
    <source>
        <dbReference type="Proteomes" id="UP001362999"/>
    </source>
</evidence>
<dbReference type="PANTHER" id="PTHR46300:SF2">
    <property type="entry name" value="CYTOCHROME P450 MONOOXYGENASE ALNH-RELATED"/>
    <property type="match status" value="1"/>
</dbReference>
<proteinExistence type="inferred from homology"/>
<dbReference type="PRINTS" id="PR00385">
    <property type="entry name" value="P450"/>
</dbReference>
<evidence type="ECO:0000256" key="14">
    <source>
        <dbReference type="PIRSR" id="PIRSR602401-1"/>
    </source>
</evidence>
<dbReference type="GO" id="GO:0004497">
    <property type="term" value="F:monooxygenase activity"/>
    <property type="evidence" value="ECO:0007669"/>
    <property type="project" value="UniProtKB-KW"/>
</dbReference>
<keyword evidence="12" id="KW-0472">Membrane</keyword>
<accession>A0AAW0CAU1</accession>
<evidence type="ECO:0000256" key="4">
    <source>
        <dbReference type="ARBA" id="ARBA00010617"/>
    </source>
</evidence>
<name>A0AAW0CAU1_9AGAR</name>
<dbReference type="PROSITE" id="PS00086">
    <property type="entry name" value="CYTOCHROME_P450"/>
    <property type="match status" value="1"/>
</dbReference>
<evidence type="ECO:0000256" key="13">
    <source>
        <dbReference type="ARBA" id="ARBA00023180"/>
    </source>
</evidence>
<dbReference type="Proteomes" id="UP001362999">
    <property type="component" value="Unassembled WGS sequence"/>
</dbReference>
<keyword evidence="11 15" id="KW-0503">Monooxygenase</keyword>
<evidence type="ECO:0000256" key="5">
    <source>
        <dbReference type="ARBA" id="ARBA00022617"/>
    </source>
</evidence>
<evidence type="ECO:0000256" key="6">
    <source>
        <dbReference type="ARBA" id="ARBA00022692"/>
    </source>
</evidence>
<dbReference type="PANTHER" id="PTHR46300">
    <property type="entry name" value="P450, PUTATIVE (EUROFUNG)-RELATED-RELATED"/>
    <property type="match status" value="1"/>
</dbReference>
<feature type="binding site" description="axial binding residue" evidence="14">
    <location>
        <position position="434"/>
    </location>
    <ligand>
        <name>heme</name>
        <dbReference type="ChEBI" id="CHEBI:30413"/>
    </ligand>
    <ligandPart>
        <name>Fe</name>
        <dbReference type="ChEBI" id="CHEBI:18248"/>
    </ligandPart>
</feature>
<dbReference type="InterPro" id="IPR002401">
    <property type="entry name" value="Cyt_P450_E_grp-I"/>
</dbReference>
<comment type="similarity">
    <text evidence="4 15">Belongs to the cytochrome P450 family.</text>
</comment>
<keyword evidence="7 14" id="KW-0479">Metal-binding</keyword>
<dbReference type="GO" id="GO:0020037">
    <property type="term" value="F:heme binding"/>
    <property type="evidence" value="ECO:0007669"/>
    <property type="project" value="InterPro"/>
</dbReference>
<dbReference type="InterPro" id="IPR036396">
    <property type="entry name" value="Cyt_P450_sf"/>
</dbReference>
<evidence type="ECO:0000256" key="2">
    <source>
        <dbReference type="ARBA" id="ARBA00004167"/>
    </source>
</evidence>
<evidence type="ECO:0000256" key="3">
    <source>
        <dbReference type="ARBA" id="ARBA00005179"/>
    </source>
</evidence>
<reference evidence="16 17" key="1">
    <citation type="journal article" date="2024" name="J Genomics">
        <title>Draft genome sequencing and assembly of Favolaschia claudopus CIRM-BRFM 2984 isolated from oak limbs.</title>
        <authorList>
            <person name="Navarro D."/>
            <person name="Drula E."/>
            <person name="Chaduli D."/>
            <person name="Cazenave R."/>
            <person name="Ahrendt S."/>
            <person name="Wang J."/>
            <person name="Lipzen A."/>
            <person name="Daum C."/>
            <person name="Barry K."/>
            <person name="Grigoriev I.V."/>
            <person name="Favel A."/>
            <person name="Rosso M.N."/>
            <person name="Martin F."/>
        </authorList>
    </citation>
    <scope>NUCLEOTIDE SEQUENCE [LARGE SCALE GENOMIC DNA]</scope>
    <source>
        <strain evidence="16 17">CIRM-BRFM 2984</strain>
    </source>
</reference>
<keyword evidence="13" id="KW-0325">Glycoprotein</keyword>
<protein>
    <submittedName>
        <fullName evidence="16">Cytochrome P450</fullName>
    </submittedName>
</protein>
<dbReference type="InterPro" id="IPR001128">
    <property type="entry name" value="Cyt_P450"/>
</dbReference>
<keyword evidence="9 15" id="KW-0560">Oxidoreductase</keyword>
<evidence type="ECO:0000256" key="12">
    <source>
        <dbReference type="ARBA" id="ARBA00023136"/>
    </source>
</evidence>
<keyword evidence="6" id="KW-0812">Transmembrane</keyword>
<evidence type="ECO:0000256" key="10">
    <source>
        <dbReference type="ARBA" id="ARBA00023004"/>
    </source>
</evidence>
<sequence length="500" mass="57499">MYLLDEYPLLTKTLLWGTGLYVFRTVFSLYTSSRRQPGLPPGPPTAPFVGNAHIFPREQLQYKFTEWARQYGDIFSLKVMHMTIIVLNTPTAIKEIIDKRGASSSNRPPSFIADIVTPDNLNLGSGRYANQTWKTLRKAAVQMLHPENMRKFKALERAEAAQLMWEMSTKPEAFYYDICRFTTSFFMSVIYGIRAPRATCYAALEFTETQEDFVAFMEVGKAPPVDIFPILNWVPKRFSGWKTHAHDLRRRQESLFHYLLDRNNGCFMEEAYTHAEEWGLTPPQVLHLGGALLEGSDTSASVIQGFHPRLECLPDVQRRAQEEMDAIKLPYMQAILEEYLRFRPIAPLTLPHCMSEDETYNGIAFPQRCDNIHQSLYVLIRLAGAIMHDEKYYEEPDKFNPDRFLKTPFGTRPEVEDDPARRDNLTFGGGRRICPGAFSGRAIVNGISLAPLPFKTTIEVRSEKKREIIRRHFLAQTPLFERFEQDLEPEDAEYVRSTGA</sequence>
<evidence type="ECO:0000256" key="15">
    <source>
        <dbReference type="RuleBase" id="RU000461"/>
    </source>
</evidence>
<organism evidence="16 17">
    <name type="scientific">Favolaschia claudopus</name>
    <dbReference type="NCBI Taxonomy" id="2862362"/>
    <lineage>
        <taxon>Eukaryota</taxon>
        <taxon>Fungi</taxon>
        <taxon>Dikarya</taxon>
        <taxon>Basidiomycota</taxon>
        <taxon>Agaricomycotina</taxon>
        <taxon>Agaricomycetes</taxon>
        <taxon>Agaricomycetidae</taxon>
        <taxon>Agaricales</taxon>
        <taxon>Marasmiineae</taxon>
        <taxon>Mycenaceae</taxon>
        <taxon>Favolaschia</taxon>
    </lineage>
</organism>
<dbReference type="InterPro" id="IPR017972">
    <property type="entry name" value="Cyt_P450_CS"/>
</dbReference>
<evidence type="ECO:0000256" key="9">
    <source>
        <dbReference type="ARBA" id="ARBA00023002"/>
    </source>
</evidence>
<keyword evidence="17" id="KW-1185">Reference proteome</keyword>
<keyword evidence="8" id="KW-1133">Transmembrane helix</keyword>
<dbReference type="AlphaFoldDB" id="A0AAW0CAU1"/>
<evidence type="ECO:0000256" key="1">
    <source>
        <dbReference type="ARBA" id="ARBA00001971"/>
    </source>
</evidence>
<comment type="pathway">
    <text evidence="3">Secondary metabolite biosynthesis.</text>
</comment>
<dbReference type="Pfam" id="PF00067">
    <property type="entry name" value="p450"/>
    <property type="match status" value="1"/>
</dbReference>
<keyword evidence="5 14" id="KW-0349">Heme</keyword>
<comment type="caution">
    <text evidence="16">The sequence shown here is derived from an EMBL/GenBank/DDBJ whole genome shotgun (WGS) entry which is preliminary data.</text>
</comment>